<name>A0AAJ8C0T1_ASPNG</name>
<reference evidence="2" key="2">
    <citation type="submission" date="2025-08" db="UniProtKB">
        <authorList>
            <consortium name="RefSeq"/>
        </authorList>
    </citation>
    <scope>IDENTIFICATION</scope>
</reference>
<dbReference type="GeneID" id="84590364"/>
<sequence>MPDSVSAPKADGQSRDVPAILQTEKIIFLIFVPVSTSMGSGPMGRKRTGSQTENETIVALRVETVDFAHSTCRYIRRTWESKLLPKLSPETKQLTRDTCCRYPSRHQPAPTQKKIDSLQRPMIAGQTVGNASPMASSRVTEPTLHDMICADPVAAQKRSTCTPFELLDSRPGIHLDNATALPPANQIEGALCGLPSNNPEDNHDRVKRLARYPNDSRQRTGGNDADRLMQAAGNKRDLIKNQRPRTRRATNAAGKEVILERSTERIPSIMAQFGEDFAQPVKGLTSQTRSKGESSHSSAVIFIILATTTPVMEKGKYHFRRNFEVLHWLYGEHQSEARNRFFGRDGQKHVQKVLQYFDDQLLSAFIRNGPSSALALPVRPRDRGWSCERPEPARQFLQVFGPTIADYQTLVNDRLNLRWVQEPSKTTRRTIWMLFPPPTNWGIRSPLSGKKDDVLLKRSVRHCIVPCRNYGTGNGRGYATDAGGRSRTEDIVSHERIVILLLYSVPNITNNKNNTSNPLSPTSHPPPPSATTGLMRDDRLAPSVSLIISLDGRCWIPCQWSPHPLILSLHTAYSSYTTEYYTSHPVRMYS</sequence>
<feature type="compositionally biased region" description="Low complexity" evidence="1">
    <location>
        <begin position="512"/>
        <end position="522"/>
    </location>
</feature>
<evidence type="ECO:0000313" key="2">
    <source>
        <dbReference type="RefSeq" id="XP_059606854.1"/>
    </source>
</evidence>
<proteinExistence type="predicted"/>
<dbReference type="AlphaFoldDB" id="A0AAJ8C0T1"/>
<evidence type="ECO:0000256" key="1">
    <source>
        <dbReference type="SAM" id="MobiDB-lite"/>
    </source>
</evidence>
<dbReference type="KEGG" id="ang:An02g06410"/>
<accession>A0AAJ8C0T1</accession>
<reference evidence="2" key="1">
    <citation type="submission" date="2025-02" db="EMBL/GenBank/DDBJ databases">
        <authorList>
            <consortium name="NCBI Genome Project"/>
        </authorList>
    </citation>
    <scope>NUCLEOTIDE SEQUENCE</scope>
</reference>
<dbReference type="RefSeq" id="XP_059606854.1">
    <property type="nucleotide sequence ID" value="XM_059746364.1"/>
</dbReference>
<feature type="region of interest" description="Disordered" evidence="1">
    <location>
        <begin position="512"/>
        <end position="535"/>
    </location>
</feature>
<gene>
    <name evidence="2" type="ORF">An02g06410</name>
</gene>
<protein>
    <submittedName>
        <fullName evidence="2">Uncharacterized protein</fullName>
    </submittedName>
</protein>
<organism evidence="2">
    <name type="scientific">Aspergillus niger</name>
    <dbReference type="NCBI Taxonomy" id="5061"/>
    <lineage>
        <taxon>Eukaryota</taxon>
        <taxon>Fungi</taxon>
        <taxon>Dikarya</taxon>
        <taxon>Ascomycota</taxon>
        <taxon>Pezizomycotina</taxon>
        <taxon>Eurotiomycetes</taxon>
        <taxon>Eurotiomycetidae</taxon>
        <taxon>Eurotiales</taxon>
        <taxon>Aspergillaceae</taxon>
        <taxon>Aspergillus</taxon>
        <taxon>Aspergillus subgen. Circumdati</taxon>
    </lineage>
</organism>
<dbReference type="VEuPathDB" id="FungiDB:An02g06410"/>